<evidence type="ECO:0000256" key="2">
    <source>
        <dbReference type="ARBA" id="ARBA00022598"/>
    </source>
</evidence>
<dbReference type="InterPro" id="IPR006195">
    <property type="entry name" value="aa-tRNA-synth_II"/>
</dbReference>
<organism evidence="10 11">
    <name type="scientific">Candidatus Pelagibacter giovannonii</name>
    <dbReference type="NCBI Taxonomy" id="2563896"/>
    <lineage>
        <taxon>Bacteria</taxon>
        <taxon>Pseudomonadati</taxon>
        <taxon>Pseudomonadota</taxon>
        <taxon>Alphaproteobacteria</taxon>
        <taxon>Candidatus Pelagibacterales</taxon>
        <taxon>Candidatus Pelagibacteraceae</taxon>
        <taxon>Candidatus Pelagibacter</taxon>
    </lineage>
</organism>
<dbReference type="InterPro" id="IPR050062">
    <property type="entry name" value="Pro-tRNA_synthetase"/>
</dbReference>
<dbReference type="GO" id="GO:0004827">
    <property type="term" value="F:proline-tRNA ligase activity"/>
    <property type="evidence" value="ECO:0007669"/>
    <property type="project" value="UniProtKB-UniRule"/>
</dbReference>
<evidence type="ECO:0000256" key="4">
    <source>
        <dbReference type="ARBA" id="ARBA00022840"/>
    </source>
</evidence>
<dbReference type="RefSeq" id="WP_168606346.1">
    <property type="nucleotide sequence ID" value="NZ_CP038852.1"/>
</dbReference>
<comment type="similarity">
    <text evidence="8">Belongs to the class-II aminoacyl-tRNA synthetase family. ProS type 2 subfamily.</text>
</comment>
<keyword evidence="1 8" id="KW-0963">Cytoplasm</keyword>
<dbReference type="InterPro" id="IPR004154">
    <property type="entry name" value="Anticodon-bd"/>
</dbReference>
<dbReference type="SUPFAM" id="SSF52954">
    <property type="entry name" value="Class II aaRS ABD-related"/>
    <property type="match status" value="1"/>
</dbReference>
<keyword evidence="6 8" id="KW-0030">Aminoacyl-tRNA synthetase</keyword>
<evidence type="ECO:0000313" key="10">
    <source>
        <dbReference type="EMBL" id="QIZ20456.1"/>
    </source>
</evidence>
<evidence type="ECO:0000256" key="7">
    <source>
        <dbReference type="ARBA" id="ARBA00047671"/>
    </source>
</evidence>
<dbReference type="NCBIfam" id="TIGR00409">
    <property type="entry name" value="proS_fam_II"/>
    <property type="match status" value="1"/>
</dbReference>
<dbReference type="InterPro" id="IPR045864">
    <property type="entry name" value="aa-tRNA-synth_II/BPL/LPL"/>
</dbReference>
<evidence type="ECO:0000259" key="9">
    <source>
        <dbReference type="PROSITE" id="PS50862"/>
    </source>
</evidence>
<dbReference type="NCBIfam" id="NF008979">
    <property type="entry name" value="PRK12325.1"/>
    <property type="match status" value="1"/>
</dbReference>
<dbReference type="HAMAP" id="MF_01570">
    <property type="entry name" value="Pro_tRNA_synth_type2"/>
    <property type="match status" value="1"/>
</dbReference>
<dbReference type="AlphaFoldDB" id="A0A6H1Q182"/>
<evidence type="ECO:0000313" key="11">
    <source>
        <dbReference type="Proteomes" id="UP000501094"/>
    </source>
</evidence>
<comment type="catalytic activity">
    <reaction evidence="7 8">
        <text>tRNA(Pro) + L-proline + ATP = L-prolyl-tRNA(Pro) + AMP + diphosphate</text>
        <dbReference type="Rhea" id="RHEA:14305"/>
        <dbReference type="Rhea" id="RHEA-COMP:9700"/>
        <dbReference type="Rhea" id="RHEA-COMP:9702"/>
        <dbReference type="ChEBI" id="CHEBI:30616"/>
        <dbReference type="ChEBI" id="CHEBI:33019"/>
        <dbReference type="ChEBI" id="CHEBI:60039"/>
        <dbReference type="ChEBI" id="CHEBI:78442"/>
        <dbReference type="ChEBI" id="CHEBI:78532"/>
        <dbReference type="ChEBI" id="CHEBI:456215"/>
        <dbReference type="EC" id="6.1.1.15"/>
    </reaction>
</comment>
<dbReference type="Pfam" id="PF03129">
    <property type="entry name" value="HGTP_anticodon"/>
    <property type="match status" value="1"/>
</dbReference>
<dbReference type="InterPro" id="IPR023716">
    <property type="entry name" value="Prolyl-tRNA_ligase_IIa_type2"/>
</dbReference>
<dbReference type="PANTHER" id="PTHR42753:SF2">
    <property type="entry name" value="PROLINE--TRNA LIGASE"/>
    <property type="match status" value="1"/>
</dbReference>
<dbReference type="InterPro" id="IPR033730">
    <property type="entry name" value="ProRS_core_prok"/>
</dbReference>
<accession>A0A6H1Q182</accession>
<dbReference type="CDD" id="cd00779">
    <property type="entry name" value="ProRS_core_prok"/>
    <property type="match status" value="1"/>
</dbReference>
<dbReference type="Gene3D" id="3.30.930.10">
    <property type="entry name" value="Bira Bifunctional Protein, Domain 2"/>
    <property type="match status" value="1"/>
</dbReference>
<keyword evidence="3 8" id="KW-0547">Nucleotide-binding</keyword>
<dbReference type="Gene3D" id="3.40.50.800">
    <property type="entry name" value="Anticodon-binding domain"/>
    <property type="match status" value="1"/>
</dbReference>
<gene>
    <name evidence="8" type="primary">proS</name>
    <name evidence="10" type="ORF">E5R92_01475</name>
</gene>
<keyword evidence="4 8" id="KW-0067">ATP-binding</keyword>
<keyword evidence="5 8" id="KW-0648">Protein biosynthesis</keyword>
<dbReference type="InterPro" id="IPR002316">
    <property type="entry name" value="Pro-tRNA-ligase_IIa"/>
</dbReference>
<sequence>MYISKSFIPILKNNPSEAKIKSHQLMLRVGMIKQSSAGIYSWLPLGFKVMKKIEQIVREEQNKIGAQEILMPTIQPSDIWKESGRYDDYGDEMLRIKDRQGREMLYGPTNEELVTDIFRSSVKSYKSLPQLLYHIQWKFRDEVRPRFGIMRGREFYMKDAYSFDVNDEDAAFSYDKFFFSYLKTFKRLELSAIPMAANTGPIGGNLSHEFIILADTGESKIFTDKRVFDLDSEKSVMDRQSLQDLRKKYEQYYAVADEKFNKDEFEEKVSEENRLITKGIEVGHIFYFGDKYSKALNATVDLPGGKKDFVKMGSYGIGVSRLVGAIIEAKYDEKEEIMKWPFSVAPYELAIIPMINKNDTSALDKANKLFKHFESKNIDAIIDDMDENLSSKIKKFNLIGVPYQVILGKKSDGDLLEFKEIGKDPKSLTIDQITQILTEQKLKN</sequence>
<dbReference type="EMBL" id="CP038852">
    <property type="protein sequence ID" value="QIZ20456.1"/>
    <property type="molecule type" value="Genomic_DNA"/>
</dbReference>
<dbReference type="InterPro" id="IPR002314">
    <property type="entry name" value="aa-tRNA-synt_IIb"/>
</dbReference>
<dbReference type="GO" id="GO:0006433">
    <property type="term" value="P:prolyl-tRNA aminoacylation"/>
    <property type="evidence" value="ECO:0007669"/>
    <property type="project" value="UniProtKB-UniRule"/>
</dbReference>
<comment type="subcellular location">
    <subcellularLocation>
        <location evidence="8">Cytoplasm</location>
    </subcellularLocation>
</comment>
<comment type="function">
    <text evidence="8">Catalyzes the attachment of proline to tRNA(Pro) in a two-step reaction: proline is first activated by ATP to form Pro-AMP and then transferred to the acceptor end of tRNA(Pro).</text>
</comment>
<reference evidence="10 11" key="1">
    <citation type="journal article" date="2020" name="Nat. Microbiol.">
        <title>Lysogenic host-virus interactions in SAR11 marine bacteria.</title>
        <authorList>
            <person name="Morris R.M."/>
            <person name="Cain K.R."/>
            <person name="Hvorecny K.L."/>
            <person name="Kollman J.M."/>
        </authorList>
    </citation>
    <scope>NUCLEOTIDE SEQUENCE [LARGE SCALE GENOMIC DNA]</scope>
    <source>
        <strain evidence="10 11">NP1</strain>
    </source>
</reference>
<keyword evidence="2 8" id="KW-0436">Ligase</keyword>
<proteinExistence type="inferred from homology"/>
<evidence type="ECO:0000256" key="8">
    <source>
        <dbReference type="HAMAP-Rule" id="MF_01570"/>
    </source>
</evidence>
<evidence type="ECO:0000256" key="5">
    <source>
        <dbReference type="ARBA" id="ARBA00022917"/>
    </source>
</evidence>
<evidence type="ECO:0000256" key="3">
    <source>
        <dbReference type="ARBA" id="ARBA00022741"/>
    </source>
</evidence>
<dbReference type="KEGG" id="peg:E5R92_01475"/>
<dbReference type="PRINTS" id="PR01046">
    <property type="entry name" value="TRNASYNTHPRO"/>
</dbReference>
<feature type="domain" description="Aminoacyl-transfer RNA synthetases class-II family profile" evidence="9">
    <location>
        <begin position="38"/>
        <end position="353"/>
    </location>
</feature>
<comment type="subunit">
    <text evidence="8">Homodimer.</text>
</comment>
<dbReference type="InterPro" id="IPR036621">
    <property type="entry name" value="Anticodon-bd_dom_sf"/>
</dbReference>
<dbReference type="FunFam" id="3.30.930.10:FF:000042">
    <property type="entry name" value="probable proline--tRNA ligase, mitochondrial"/>
    <property type="match status" value="1"/>
</dbReference>
<dbReference type="GO" id="GO:0005829">
    <property type="term" value="C:cytosol"/>
    <property type="evidence" value="ECO:0007669"/>
    <property type="project" value="TreeGrafter"/>
</dbReference>
<dbReference type="Proteomes" id="UP000501094">
    <property type="component" value="Chromosome"/>
</dbReference>
<dbReference type="GO" id="GO:0005524">
    <property type="term" value="F:ATP binding"/>
    <property type="evidence" value="ECO:0007669"/>
    <property type="project" value="UniProtKB-UniRule"/>
</dbReference>
<dbReference type="InterPro" id="IPR004500">
    <property type="entry name" value="Pro-tRNA-synth_IIa_bac-type"/>
</dbReference>
<dbReference type="PROSITE" id="PS50862">
    <property type="entry name" value="AA_TRNA_LIGASE_II"/>
    <property type="match status" value="1"/>
</dbReference>
<evidence type="ECO:0000256" key="1">
    <source>
        <dbReference type="ARBA" id="ARBA00022490"/>
    </source>
</evidence>
<evidence type="ECO:0000256" key="6">
    <source>
        <dbReference type="ARBA" id="ARBA00023146"/>
    </source>
</evidence>
<dbReference type="PANTHER" id="PTHR42753">
    <property type="entry name" value="MITOCHONDRIAL RIBOSOME PROTEIN L39/PROLYL-TRNA LIGASE FAMILY MEMBER"/>
    <property type="match status" value="1"/>
</dbReference>
<keyword evidence="11" id="KW-1185">Reference proteome</keyword>
<dbReference type="SUPFAM" id="SSF55681">
    <property type="entry name" value="Class II aaRS and biotin synthetases"/>
    <property type="match status" value="1"/>
</dbReference>
<dbReference type="EC" id="6.1.1.15" evidence="8"/>
<protein>
    <recommendedName>
        <fullName evidence="8">Proline--tRNA ligase</fullName>
        <ecNumber evidence="8">6.1.1.15</ecNumber>
    </recommendedName>
    <alternativeName>
        <fullName evidence="8">Prolyl-tRNA synthetase</fullName>
        <shortName evidence="8">ProRS</shortName>
    </alternativeName>
</protein>
<dbReference type="Pfam" id="PF00587">
    <property type="entry name" value="tRNA-synt_2b"/>
    <property type="match status" value="1"/>
</dbReference>
<name>A0A6H1Q182_9PROT</name>